<comment type="caution">
    <text evidence="1">The sequence shown here is derived from an EMBL/GenBank/DDBJ whole genome shotgun (WGS) entry which is preliminary data.</text>
</comment>
<proteinExistence type="predicted"/>
<gene>
    <name evidence="1" type="ORF">C7402_112202</name>
</gene>
<name>A0ABX5KNN1_9BURK</name>
<organism evidence="1 2">
    <name type="scientific">Paraburkholderia unamae</name>
    <dbReference type="NCBI Taxonomy" id="219649"/>
    <lineage>
        <taxon>Bacteria</taxon>
        <taxon>Pseudomonadati</taxon>
        <taxon>Pseudomonadota</taxon>
        <taxon>Betaproteobacteria</taxon>
        <taxon>Burkholderiales</taxon>
        <taxon>Burkholderiaceae</taxon>
        <taxon>Paraburkholderia</taxon>
    </lineage>
</organism>
<protein>
    <submittedName>
        <fullName evidence="1">Uncharacterized protein</fullName>
    </submittedName>
</protein>
<evidence type="ECO:0000313" key="1">
    <source>
        <dbReference type="EMBL" id="PVX80015.1"/>
    </source>
</evidence>
<dbReference type="EMBL" id="QEOB01000012">
    <property type="protein sequence ID" value="PVX80015.1"/>
    <property type="molecule type" value="Genomic_DNA"/>
</dbReference>
<sequence length="78" mass="8413">MDLFRLATGTIALADEVSARKGYRYAMSPGGAWSVAQRCPSKPDGRRKRSLCKVGSAQSMRFSGLFAVSETARPRSTG</sequence>
<reference evidence="1 2" key="1">
    <citation type="submission" date="2018-05" db="EMBL/GenBank/DDBJ databases">
        <title>Genomic Encyclopedia of Type Strains, Phase IV (KMG-V): Genome sequencing to study the core and pangenomes of soil and plant-associated prokaryotes.</title>
        <authorList>
            <person name="Whitman W."/>
        </authorList>
    </citation>
    <scope>NUCLEOTIDE SEQUENCE [LARGE SCALE GENOMIC DNA]</scope>
    <source>
        <strain evidence="1 2">SCZa-39</strain>
    </source>
</reference>
<keyword evidence="2" id="KW-1185">Reference proteome</keyword>
<accession>A0ABX5KNN1</accession>
<dbReference type="Proteomes" id="UP000245712">
    <property type="component" value="Unassembled WGS sequence"/>
</dbReference>
<evidence type="ECO:0000313" key="2">
    <source>
        <dbReference type="Proteomes" id="UP000245712"/>
    </source>
</evidence>